<reference evidence="2 3" key="1">
    <citation type="submission" date="2020-05" db="EMBL/GenBank/DDBJ databases">
        <title>Actinomadura verrucosospora NRRL-B18236 (PFL_A860) Genome sequencing and assembly.</title>
        <authorList>
            <person name="Samborskyy M."/>
        </authorList>
    </citation>
    <scope>NUCLEOTIDE SEQUENCE [LARGE SCALE GENOMIC DNA]</scope>
    <source>
        <strain evidence="2 3">NRRL:B18236</strain>
    </source>
</reference>
<keyword evidence="3" id="KW-1185">Reference proteome</keyword>
<dbReference type="GO" id="GO:0008728">
    <property type="term" value="F:GTP diphosphokinase activity"/>
    <property type="evidence" value="ECO:0007669"/>
    <property type="project" value="UniProtKB-EC"/>
</dbReference>
<feature type="region of interest" description="Disordered" evidence="1">
    <location>
        <begin position="34"/>
        <end position="95"/>
    </location>
</feature>
<dbReference type="EMBL" id="CP053892">
    <property type="protein sequence ID" value="QKG20489.1"/>
    <property type="molecule type" value="Genomic_DNA"/>
</dbReference>
<evidence type="ECO:0000313" key="2">
    <source>
        <dbReference type="EMBL" id="QKG20489.1"/>
    </source>
</evidence>
<proteinExistence type="predicted"/>
<organism evidence="2 3">
    <name type="scientific">Actinomadura verrucosospora</name>
    <dbReference type="NCBI Taxonomy" id="46165"/>
    <lineage>
        <taxon>Bacteria</taxon>
        <taxon>Bacillati</taxon>
        <taxon>Actinomycetota</taxon>
        <taxon>Actinomycetes</taxon>
        <taxon>Streptosporangiales</taxon>
        <taxon>Thermomonosporaceae</taxon>
        <taxon>Actinomadura</taxon>
    </lineage>
</organism>
<accession>A0A7D4AMM4</accession>
<gene>
    <name evidence="2" type="ORF">ACTIVE_2127</name>
</gene>
<protein>
    <submittedName>
        <fullName evidence="2">(P)ppGpp synthetase I SpoT/RelA</fullName>
        <ecNumber evidence="2">2.7.6.5</ecNumber>
    </submittedName>
</protein>
<name>A0A7D4AMM4_ACTVE</name>
<dbReference type="AlphaFoldDB" id="A0A7D4AMM4"/>
<evidence type="ECO:0000256" key="1">
    <source>
        <dbReference type="SAM" id="MobiDB-lite"/>
    </source>
</evidence>
<evidence type="ECO:0000313" key="3">
    <source>
        <dbReference type="Proteomes" id="UP000501240"/>
    </source>
</evidence>
<dbReference type="EC" id="2.7.6.5" evidence="2"/>
<sequence>MLCLRCHRVRPALDRTDYTADRALLIVRRGLCGCGAPPARPGRRRRAAASAETSGGVPGNTPGRASGRTPGETPGAGPKPANNPESTSPVSRRFA</sequence>
<feature type="compositionally biased region" description="Polar residues" evidence="1">
    <location>
        <begin position="83"/>
        <end position="95"/>
    </location>
</feature>
<keyword evidence="2" id="KW-0808">Transferase</keyword>
<dbReference type="Proteomes" id="UP000501240">
    <property type="component" value="Chromosome"/>
</dbReference>